<reference evidence="1" key="1">
    <citation type="journal article" date="2020" name="Fungal Divers.">
        <title>Resolving the Mortierellaceae phylogeny through synthesis of multi-gene phylogenetics and phylogenomics.</title>
        <authorList>
            <person name="Vandepol N."/>
            <person name="Liber J."/>
            <person name="Desiro A."/>
            <person name="Na H."/>
            <person name="Kennedy M."/>
            <person name="Barry K."/>
            <person name="Grigoriev I.V."/>
            <person name="Miller A.N."/>
            <person name="O'Donnell K."/>
            <person name="Stajich J.E."/>
            <person name="Bonito G."/>
        </authorList>
    </citation>
    <scope>NUCLEOTIDE SEQUENCE</scope>
    <source>
        <strain evidence="1">KOD1015</strain>
    </source>
</reference>
<name>A0A9P6KA80_9FUNG</name>
<dbReference type="EMBL" id="JAABOA010004192">
    <property type="protein sequence ID" value="KAF9577944.1"/>
    <property type="molecule type" value="Genomic_DNA"/>
</dbReference>
<organism evidence="1 2">
    <name type="scientific">Lunasporangiospora selenospora</name>
    <dbReference type="NCBI Taxonomy" id="979761"/>
    <lineage>
        <taxon>Eukaryota</taxon>
        <taxon>Fungi</taxon>
        <taxon>Fungi incertae sedis</taxon>
        <taxon>Mucoromycota</taxon>
        <taxon>Mortierellomycotina</taxon>
        <taxon>Mortierellomycetes</taxon>
        <taxon>Mortierellales</taxon>
        <taxon>Mortierellaceae</taxon>
        <taxon>Lunasporangiospora</taxon>
    </lineage>
</organism>
<protein>
    <submittedName>
        <fullName evidence="1">Uncharacterized protein</fullName>
    </submittedName>
</protein>
<dbReference type="Proteomes" id="UP000780801">
    <property type="component" value="Unassembled WGS sequence"/>
</dbReference>
<proteinExistence type="predicted"/>
<dbReference type="AlphaFoldDB" id="A0A9P6KA80"/>
<sequence>MLDMASSLHGALCCWGASQQSPVDDRPTSPTSPDSPCACHSLQAATPAVTTPAPVATAFTAKNATATEVPTTYCSHGRPASRGFTE</sequence>
<accession>A0A9P6KA80</accession>
<evidence type="ECO:0000313" key="2">
    <source>
        <dbReference type="Proteomes" id="UP000780801"/>
    </source>
</evidence>
<keyword evidence="2" id="KW-1185">Reference proteome</keyword>
<gene>
    <name evidence="1" type="ORF">BGW38_006534</name>
</gene>
<evidence type="ECO:0000313" key="1">
    <source>
        <dbReference type="EMBL" id="KAF9577944.1"/>
    </source>
</evidence>
<feature type="non-terminal residue" evidence="1">
    <location>
        <position position="86"/>
    </location>
</feature>
<comment type="caution">
    <text evidence="1">The sequence shown here is derived from an EMBL/GenBank/DDBJ whole genome shotgun (WGS) entry which is preliminary data.</text>
</comment>